<organism evidence="2 3">
    <name type="scientific">Fonsecaea erecta</name>
    <dbReference type="NCBI Taxonomy" id="1367422"/>
    <lineage>
        <taxon>Eukaryota</taxon>
        <taxon>Fungi</taxon>
        <taxon>Dikarya</taxon>
        <taxon>Ascomycota</taxon>
        <taxon>Pezizomycotina</taxon>
        <taxon>Eurotiomycetes</taxon>
        <taxon>Chaetothyriomycetidae</taxon>
        <taxon>Chaetothyriales</taxon>
        <taxon>Herpotrichiellaceae</taxon>
        <taxon>Fonsecaea</taxon>
    </lineage>
</organism>
<dbReference type="STRING" id="1367422.A0A178Z9V9"/>
<evidence type="ECO:0000313" key="3">
    <source>
        <dbReference type="Proteomes" id="UP000078343"/>
    </source>
</evidence>
<dbReference type="OrthoDB" id="77405at2759"/>
<dbReference type="EMBL" id="LVYI01000009">
    <property type="protein sequence ID" value="OAP56256.1"/>
    <property type="molecule type" value="Genomic_DNA"/>
</dbReference>
<feature type="region of interest" description="Disordered" evidence="1">
    <location>
        <begin position="416"/>
        <end position="469"/>
    </location>
</feature>
<evidence type="ECO:0000256" key="1">
    <source>
        <dbReference type="SAM" id="MobiDB-lite"/>
    </source>
</evidence>
<gene>
    <name evidence="2" type="ORF">AYL99_09435</name>
</gene>
<feature type="compositionally biased region" description="Polar residues" evidence="1">
    <location>
        <begin position="428"/>
        <end position="440"/>
    </location>
</feature>
<name>A0A178Z9V9_9EURO</name>
<accession>A0A178Z9V9</accession>
<comment type="caution">
    <text evidence="2">The sequence shown here is derived from an EMBL/GenBank/DDBJ whole genome shotgun (WGS) entry which is preliminary data.</text>
</comment>
<feature type="compositionally biased region" description="Low complexity" evidence="1">
    <location>
        <begin position="1"/>
        <end position="19"/>
    </location>
</feature>
<evidence type="ECO:0000313" key="2">
    <source>
        <dbReference type="EMBL" id="OAP56256.1"/>
    </source>
</evidence>
<dbReference type="GeneID" id="30013603"/>
<protein>
    <submittedName>
        <fullName evidence="2">Uncharacterized protein</fullName>
    </submittedName>
</protein>
<feature type="compositionally biased region" description="Polar residues" evidence="1">
    <location>
        <begin position="460"/>
        <end position="469"/>
    </location>
</feature>
<proteinExistence type="predicted"/>
<feature type="region of interest" description="Disordered" evidence="1">
    <location>
        <begin position="1"/>
        <end position="84"/>
    </location>
</feature>
<reference evidence="2 3" key="1">
    <citation type="submission" date="2016-04" db="EMBL/GenBank/DDBJ databases">
        <title>Draft genome of Fonsecaea erecta CBS 125763.</title>
        <authorList>
            <person name="Weiss V.A."/>
            <person name="Vicente V.A."/>
            <person name="Raittz R.T."/>
            <person name="Moreno L.F."/>
            <person name="De Souza E.M."/>
            <person name="Pedrosa F.O."/>
            <person name="Steffens M.B."/>
            <person name="Faoro H."/>
            <person name="Tadra-Sfeir M.Z."/>
            <person name="Najafzadeh M.J."/>
            <person name="Felipe M.S."/>
            <person name="Teixeira M."/>
            <person name="Sun J."/>
            <person name="Xi L."/>
            <person name="Gomes R."/>
            <person name="De Azevedo C.M."/>
            <person name="Salgado C.G."/>
            <person name="Da Silva M.B."/>
            <person name="Nascimento M.F."/>
            <person name="Queiroz-Telles F."/>
            <person name="Attili D.S."/>
            <person name="Gorbushina A."/>
        </authorList>
    </citation>
    <scope>NUCLEOTIDE SEQUENCE [LARGE SCALE GENOMIC DNA]</scope>
    <source>
        <strain evidence="2 3">CBS 125763</strain>
    </source>
</reference>
<dbReference type="AlphaFoldDB" id="A0A178Z9V9"/>
<dbReference type="Proteomes" id="UP000078343">
    <property type="component" value="Unassembled WGS sequence"/>
</dbReference>
<sequence>MMLSRYSCSSTTSSPTWRSLGHPSNHPLYSPSLIYSDASSEDSEVRGHPPPPLTTLDTPSLSTITPSSFPPDAAQGEGENRANQASTQGMMAIGNDPLHVSDVMADALSHLNRVVEHLRTEGENEAANGIARDVHSMLDTFNHTTAPWSIEKFHMNSIPAAKAQLLPQNGNAGRAPARSNTSSTWAAVAATDIPSNNRLVKFGPSDGLKRHITEQASNNGQPREEDFRCIWIYGWSKDKPLSMVTERISTGAIFSMAYVEQYEAVCVIFQYAGAAMVFMNEEAEAVHDYGCGLFGKGHDVKYGEPYLENDDLARMQPPSNERRRLTFARQQLFTNGLTEERFRRDLTELVGRHNVELVWLFNTGNATAVFSSTVIARIVRDEFLRRSRRPGPYQEVQVGFSHDPCERPMNLITQIPYPGAGPRDRSNSGKSVSSCRSYNPNAAKFIPGAGLRARKGTDSDGWQTVQRRR</sequence>
<feature type="compositionally biased region" description="Low complexity" evidence="1">
    <location>
        <begin position="54"/>
        <end position="71"/>
    </location>
</feature>
<dbReference type="RefSeq" id="XP_018689623.1">
    <property type="nucleotide sequence ID" value="XM_018840942.1"/>
</dbReference>
<keyword evidence="3" id="KW-1185">Reference proteome</keyword>